<dbReference type="Gene3D" id="3.40.50.2000">
    <property type="entry name" value="Glycogen Phosphorylase B"/>
    <property type="match status" value="2"/>
</dbReference>
<evidence type="ECO:0000256" key="4">
    <source>
        <dbReference type="RuleBase" id="RU003718"/>
    </source>
</evidence>
<evidence type="ECO:0000256" key="2">
    <source>
        <dbReference type="ARBA" id="ARBA00022676"/>
    </source>
</evidence>
<comment type="similarity">
    <text evidence="1 4">Belongs to the UDP-glycosyltransferase family.</text>
</comment>
<dbReference type="Proteomes" id="UP001457282">
    <property type="component" value="Unassembled WGS sequence"/>
</dbReference>
<dbReference type="InterPro" id="IPR050481">
    <property type="entry name" value="UDP-glycosyltransf_plant"/>
</dbReference>
<sequence>MSSVSCTNERRKQLHIALFPWLAFGHIIPFLEVAKHIARRGHKVSFISTPRNIQRLPKIPQTLTPLITLVQIPLPRVENLPENAEATMDVPYDVIPYLKIAHDKLEPGISEFLQAHTPDWIIHDFAPYWLPPIATKLGISTAHFSIFNSSSLCFLGSTSADRMSRYPPRTQPEEFTVPPQWVPFPSKVVFRPFEAKRILDGAIKPNASGVTDLFRIESTVQGCQVYLIRSCREIEGQWLDLLQDLHQKPVVIPTGLLPPSVPTSDEDQKDGNWSRIAGWLDKQERGKVVYVALGSELNLSRQDFNELALGLELCGLPFFWVLRKPNYGSGDGDSVNLPDGFEDRTKDRGLVWTTWAPQPKILSHQSVGGFLTHCGWSSLIEALQYGHPLIMLPFMYDQGLIARFWDKKIGIEVPRDEESGSFTGNELAKSLNLVVVDEEGKPYRDGAKEYSELFGDKELHERYMDECVEYLETYVHHEV</sequence>
<dbReference type="Pfam" id="PF00201">
    <property type="entry name" value="UDPGT"/>
    <property type="match status" value="1"/>
</dbReference>
<comment type="caution">
    <text evidence="6">The sequence shown here is derived from an EMBL/GenBank/DDBJ whole genome shotgun (WGS) entry which is preliminary data.</text>
</comment>
<dbReference type="PANTHER" id="PTHR48049:SF60">
    <property type="entry name" value="UDP-GLYCOSYLTRANSFERASE 91B1"/>
    <property type="match status" value="1"/>
</dbReference>
<organism evidence="6 7">
    <name type="scientific">Rubus argutus</name>
    <name type="common">Southern blackberry</name>
    <dbReference type="NCBI Taxonomy" id="59490"/>
    <lineage>
        <taxon>Eukaryota</taxon>
        <taxon>Viridiplantae</taxon>
        <taxon>Streptophyta</taxon>
        <taxon>Embryophyta</taxon>
        <taxon>Tracheophyta</taxon>
        <taxon>Spermatophyta</taxon>
        <taxon>Magnoliopsida</taxon>
        <taxon>eudicotyledons</taxon>
        <taxon>Gunneridae</taxon>
        <taxon>Pentapetalae</taxon>
        <taxon>rosids</taxon>
        <taxon>fabids</taxon>
        <taxon>Rosales</taxon>
        <taxon>Rosaceae</taxon>
        <taxon>Rosoideae</taxon>
        <taxon>Rosoideae incertae sedis</taxon>
        <taxon>Rubus</taxon>
    </lineage>
</organism>
<dbReference type="AlphaFoldDB" id="A0AAW1YL15"/>
<dbReference type="EC" id="2.4.1.-" evidence="5"/>
<dbReference type="PANTHER" id="PTHR48049">
    <property type="entry name" value="GLYCOSYLTRANSFERASE"/>
    <property type="match status" value="1"/>
</dbReference>
<accession>A0AAW1YL15</accession>
<gene>
    <name evidence="6" type="ORF">M0R45_004882</name>
</gene>
<evidence type="ECO:0000313" key="7">
    <source>
        <dbReference type="Proteomes" id="UP001457282"/>
    </source>
</evidence>
<keyword evidence="3 4" id="KW-0808">Transferase</keyword>
<dbReference type="InterPro" id="IPR035595">
    <property type="entry name" value="UDP_glycos_trans_CS"/>
</dbReference>
<evidence type="ECO:0000256" key="3">
    <source>
        <dbReference type="ARBA" id="ARBA00022679"/>
    </source>
</evidence>
<name>A0AAW1YL15_RUBAR</name>
<dbReference type="SUPFAM" id="SSF53756">
    <property type="entry name" value="UDP-Glycosyltransferase/glycogen phosphorylase"/>
    <property type="match status" value="1"/>
</dbReference>
<reference evidence="6 7" key="1">
    <citation type="journal article" date="2023" name="G3 (Bethesda)">
        <title>A chromosome-length genome assembly and annotation of blackberry (Rubus argutus, cv. 'Hillquist').</title>
        <authorList>
            <person name="Bruna T."/>
            <person name="Aryal R."/>
            <person name="Dudchenko O."/>
            <person name="Sargent D.J."/>
            <person name="Mead D."/>
            <person name="Buti M."/>
            <person name="Cavallini A."/>
            <person name="Hytonen T."/>
            <person name="Andres J."/>
            <person name="Pham M."/>
            <person name="Weisz D."/>
            <person name="Mascagni F."/>
            <person name="Usai G."/>
            <person name="Natali L."/>
            <person name="Bassil N."/>
            <person name="Fernandez G.E."/>
            <person name="Lomsadze A."/>
            <person name="Armour M."/>
            <person name="Olukolu B."/>
            <person name="Poorten T."/>
            <person name="Britton C."/>
            <person name="Davik J."/>
            <person name="Ashrafi H."/>
            <person name="Aiden E.L."/>
            <person name="Borodovsky M."/>
            <person name="Worthington M."/>
        </authorList>
    </citation>
    <scope>NUCLEOTIDE SEQUENCE [LARGE SCALE GENOMIC DNA]</scope>
    <source>
        <strain evidence="6">PI 553951</strain>
    </source>
</reference>
<keyword evidence="2 4" id="KW-0328">Glycosyltransferase</keyword>
<dbReference type="FunFam" id="3.40.50.2000:FF:000037">
    <property type="entry name" value="Glycosyltransferase"/>
    <property type="match status" value="1"/>
</dbReference>
<evidence type="ECO:0000256" key="5">
    <source>
        <dbReference type="RuleBase" id="RU362057"/>
    </source>
</evidence>
<keyword evidence="7" id="KW-1185">Reference proteome</keyword>
<dbReference type="GO" id="GO:0035251">
    <property type="term" value="F:UDP-glucosyltransferase activity"/>
    <property type="evidence" value="ECO:0007669"/>
    <property type="project" value="InterPro"/>
</dbReference>
<protein>
    <recommendedName>
        <fullName evidence="5">Glycosyltransferase</fullName>
        <ecNumber evidence="5">2.4.1.-</ecNumber>
    </recommendedName>
</protein>
<dbReference type="PROSITE" id="PS00375">
    <property type="entry name" value="UDPGT"/>
    <property type="match status" value="1"/>
</dbReference>
<dbReference type="FunFam" id="3.40.50.2000:FF:000088">
    <property type="entry name" value="Glycosyltransferase"/>
    <property type="match status" value="1"/>
</dbReference>
<evidence type="ECO:0000313" key="6">
    <source>
        <dbReference type="EMBL" id="KAK9949355.1"/>
    </source>
</evidence>
<dbReference type="EMBL" id="JBEDUW010000001">
    <property type="protein sequence ID" value="KAK9949355.1"/>
    <property type="molecule type" value="Genomic_DNA"/>
</dbReference>
<dbReference type="CDD" id="cd03784">
    <property type="entry name" value="GT1_Gtf-like"/>
    <property type="match status" value="1"/>
</dbReference>
<evidence type="ECO:0000256" key="1">
    <source>
        <dbReference type="ARBA" id="ARBA00009995"/>
    </source>
</evidence>
<dbReference type="InterPro" id="IPR002213">
    <property type="entry name" value="UDP_glucos_trans"/>
</dbReference>
<proteinExistence type="inferred from homology"/>